<organism evidence="2">
    <name type="scientific">marine sediment metagenome</name>
    <dbReference type="NCBI Taxonomy" id="412755"/>
    <lineage>
        <taxon>unclassified sequences</taxon>
        <taxon>metagenomes</taxon>
        <taxon>ecological metagenomes</taxon>
    </lineage>
</organism>
<keyword evidence="1" id="KW-0175">Coiled coil</keyword>
<sequence length="203" mass="23293">MGLSPGIQSFLLGKKLKEDEEKAKVEQQQKQEEFKQKQQQLNLNRRILEAQIKRDEAQLRSDNLEVEQVLNEDKISALQGQRPLIRGVQESMDLFPDPNSGQAPIEQQESSIFQGLQGEIEIPQEELETAQQFSEEQIEQALGQARQESIAKAEGSLLRDDLKFSADIELANRKSFNTRAEDELKHQDKLEEITLQGRQRIEI</sequence>
<evidence type="ECO:0000256" key="1">
    <source>
        <dbReference type="SAM" id="Coils"/>
    </source>
</evidence>
<gene>
    <name evidence="2" type="ORF">LCGC14_1733620</name>
</gene>
<protein>
    <submittedName>
        <fullName evidence="2">Uncharacterized protein</fullName>
    </submittedName>
</protein>
<evidence type="ECO:0000313" key="2">
    <source>
        <dbReference type="EMBL" id="KKM07473.1"/>
    </source>
</evidence>
<accession>A0A0F9K8E9</accession>
<feature type="non-terminal residue" evidence="2">
    <location>
        <position position="203"/>
    </location>
</feature>
<feature type="coiled-coil region" evidence="1">
    <location>
        <begin position="13"/>
        <end position="72"/>
    </location>
</feature>
<proteinExistence type="predicted"/>
<dbReference type="AlphaFoldDB" id="A0A0F9K8E9"/>
<reference evidence="2" key="1">
    <citation type="journal article" date="2015" name="Nature">
        <title>Complex archaea that bridge the gap between prokaryotes and eukaryotes.</title>
        <authorList>
            <person name="Spang A."/>
            <person name="Saw J.H."/>
            <person name="Jorgensen S.L."/>
            <person name="Zaremba-Niedzwiedzka K."/>
            <person name="Martijn J."/>
            <person name="Lind A.E."/>
            <person name="van Eijk R."/>
            <person name="Schleper C."/>
            <person name="Guy L."/>
            <person name="Ettema T.J."/>
        </authorList>
    </citation>
    <scope>NUCLEOTIDE SEQUENCE</scope>
</reference>
<comment type="caution">
    <text evidence="2">The sequence shown here is derived from an EMBL/GenBank/DDBJ whole genome shotgun (WGS) entry which is preliminary data.</text>
</comment>
<dbReference type="EMBL" id="LAZR01015763">
    <property type="protein sequence ID" value="KKM07473.1"/>
    <property type="molecule type" value="Genomic_DNA"/>
</dbReference>
<name>A0A0F9K8E9_9ZZZZ</name>